<evidence type="ECO:0000313" key="7">
    <source>
        <dbReference type="Proteomes" id="UP000075885"/>
    </source>
</evidence>
<evidence type="ECO:0000256" key="1">
    <source>
        <dbReference type="ARBA" id="ARBA00022723"/>
    </source>
</evidence>
<dbReference type="Pfam" id="PF04500">
    <property type="entry name" value="FLYWCH"/>
    <property type="match status" value="2"/>
</dbReference>
<accession>A0A182PMY4</accession>
<evidence type="ECO:0000256" key="4">
    <source>
        <dbReference type="SAM" id="MobiDB-lite"/>
    </source>
</evidence>
<name>A0A182PMY4_9DIPT</name>
<dbReference type="VEuPathDB" id="VectorBase:AEPI008308"/>
<keyword evidence="1" id="KW-0479">Metal-binding</keyword>
<organism evidence="6 7">
    <name type="scientific">Anopheles epiroticus</name>
    <dbReference type="NCBI Taxonomy" id="199890"/>
    <lineage>
        <taxon>Eukaryota</taxon>
        <taxon>Metazoa</taxon>
        <taxon>Ecdysozoa</taxon>
        <taxon>Arthropoda</taxon>
        <taxon>Hexapoda</taxon>
        <taxon>Insecta</taxon>
        <taxon>Pterygota</taxon>
        <taxon>Neoptera</taxon>
        <taxon>Endopterygota</taxon>
        <taxon>Diptera</taxon>
        <taxon>Nematocera</taxon>
        <taxon>Culicoidea</taxon>
        <taxon>Culicidae</taxon>
        <taxon>Anophelinae</taxon>
        <taxon>Anopheles</taxon>
    </lineage>
</organism>
<protein>
    <recommendedName>
        <fullName evidence="5">FLYWCH-type domain-containing protein</fullName>
    </recommendedName>
</protein>
<dbReference type="GO" id="GO:0008270">
    <property type="term" value="F:zinc ion binding"/>
    <property type="evidence" value="ECO:0007669"/>
    <property type="project" value="UniProtKB-KW"/>
</dbReference>
<evidence type="ECO:0000256" key="2">
    <source>
        <dbReference type="ARBA" id="ARBA00022771"/>
    </source>
</evidence>
<feature type="domain" description="FLYWCH-type" evidence="5">
    <location>
        <begin position="236"/>
        <end position="295"/>
    </location>
</feature>
<dbReference type="EnsemblMetazoa" id="AEPI008308-RA">
    <property type="protein sequence ID" value="AEPI008308-PA"/>
    <property type="gene ID" value="AEPI008308"/>
</dbReference>
<evidence type="ECO:0000313" key="6">
    <source>
        <dbReference type="EnsemblMetazoa" id="AEPI008308-PA"/>
    </source>
</evidence>
<dbReference type="AlphaFoldDB" id="A0A182PMY4"/>
<reference evidence="7" key="1">
    <citation type="submission" date="2013-03" db="EMBL/GenBank/DDBJ databases">
        <title>The Genome Sequence of Anopheles epiroticus epiroticus2.</title>
        <authorList>
            <consortium name="The Broad Institute Genomics Platform"/>
            <person name="Neafsey D.E."/>
            <person name="Howell P."/>
            <person name="Walker B."/>
            <person name="Young S.K."/>
            <person name="Zeng Q."/>
            <person name="Gargeya S."/>
            <person name="Fitzgerald M."/>
            <person name="Haas B."/>
            <person name="Abouelleil A."/>
            <person name="Allen A.W."/>
            <person name="Alvarado L."/>
            <person name="Arachchi H.M."/>
            <person name="Berlin A.M."/>
            <person name="Chapman S.B."/>
            <person name="Gainer-Dewar J."/>
            <person name="Goldberg J."/>
            <person name="Griggs A."/>
            <person name="Gujja S."/>
            <person name="Hansen M."/>
            <person name="Howarth C."/>
            <person name="Imamovic A."/>
            <person name="Ireland A."/>
            <person name="Larimer J."/>
            <person name="McCowan C."/>
            <person name="Murphy C."/>
            <person name="Pearson M."/>
            <person name="Poon T.W."/>
            <person name="Priest M."/>
            <person name="Roberts A."/>
            <person name="Saif S."/>
            <person name="Shea T."/>
            <person name="Sisk P."/>
            <person name="Sykes S."/>
            <person name="Wortman J."/>
            <person name="Nusbaum C."/>
            <person name="Birren B."/>
        </authorList>
    </citation>
    <scope>NUCLEOTIDE SEQUENCE [LARGE SCALE GENOMIC DNA]</scope>
    <source>
        <strain evidence="7">Epiroticus2</strain>
    </source>
</reference>
<feature type="region of interest" description="Disordered" evidence="4">
    <location>
        <begin position="181"/>
        <end position="217"/>
    </location>
</feature>
<dbReference type="InterPro" id="IPR007588">
    <property type="entry name" value="Znf_FLYWCH"/>
</dbReference>
<evidence type="ECO:0000256" key="3">
    <source>
        <dbReference type="ARBA" id="ARBA00022833"/>
    </source>
</evidence>
<feature type="domain" description="FLYWCH-type" evidence="5">
    <location>
        <begin position="23"/>
        <end position="88"/>
    </location>
</feature>
<dbReference type="Gene3D" id="2.20.25.240">
    <property type="match status" value="2"/>
</dbReference>
<keyword evidence="2" id="KW-0863">Zinc-finger</keyword>
<dbReference type="Proteomes" id="UP000075885">
    <property type="component" value="Unassembled WGS sequence"/>
</dbReference>
<evidence type="ECO:0000259" key="5">
    <source>
        <dbReference type="Pfam" id="PF04500"/>
    </source>
</evidence>
<keyword evidence="3" id="KW-0862">Zinc</keyword>
<reference evidence="6" key="2">
    <citation type="submission" date="2020-05" db="UniProtKB">
        <authorList>
            <consortium name="EnsemblMetazoa"/>
        </authorList>
    </citation>
    <scope>IDENTIFICATION</scope>
    <source>
        <strain evidence="6">Epiroticus2</strain>
    </source>
</reference>
<proteinExistence type="predicted"/>
<keyword evidence="7" id="KW-1185">Reference proteome</keyword>
<sequence>MCSGFVKYLNKPITLVRSWLNLVQGQRENKLLMIGGYTYARNNISGTRTIYWACRASHERVRCNSRVVTTLMADGKYRITITNPRHNHPRRDNRIKDVVYKVKLVSLRQRGGSNTKKTDQTKWLKMDLSPILQRPSEPVVLVPCRLGVTKIAADNKRKGDYRNNPDEFELPDPVKPGVSVIRSYRPVQKVSNTDGKQRKRANPVPKPSSTNTTGPSRLRKLSINEILATPGTPVIYLTNRFGSAKVVLDEHQYVYHFAANGVSYYRCEQFKRNQCPAQILVVGGMTHAVNVAHTHPVDKQSQEQICSRYTVA</sequence>